<organism evidence="2 3">
    <name type="scientific">Actinomycetospora flava</name>
    <dbReference type="NCBI Taxonomy" id="3129232"/>
    <lineage>
        <taxon>Bacteria</taxon>
        <taxon>Bacillati</taxon>
        <taxon>Actinomycetota</taxon>
        <taxon>Actinomycetes</taxon>
        <taxon>Pseudonocardiales</taxon>
        <taxon>Pseudonocardiaceae</taxon>
        <taxon>Actinomycetospora</taxon>
    </lineage>
</organism>
<reference evidence="2 3" key="1">
    <citation type="submission" date="2024-03" db="EMBL/GenBank/DDBJ databases">
        <title>Actinomycetospora sp. OC33-EN07, a novel actinomycete isolated from wild orchid (Aerides multiflora).</title>
        <authorList>
            <person name="Suriyachadkun C."/>
        </authorList>
    </citation>
    <scope>NUCLEOTIDE SEQUENCE [LARGE SCALE GENOMIC DNA]</scope>
    <source>
        <strain evidence="2 3">OC33-EN07</strain>
    </source>
</reference>
<evidence type="ECO:0000313" key="2">
    <source>
        <dbReference type="EMBL" id="MEJ2865568.1"/>
    </source>
</evidence>
<proteinExistence type="predicted"/>
<feature type="compositionally biased region" description="Basic and acidic residues" evidence="1">
    <location>
        <begin position="1"/>
        <end position="18"/>
    </location>
</feature>
<dbReference type="EMBL" id="JBBEGM010000019">
    <property type="protein sequence ID" value="MEJ2865568.1"/>
    <property type="molecule type" value="Genomic_DNA"/>
</dbReference>
<comment type="caution">
    <text evidence="2">The sequence shown here is derived from an EMBL/GenBank/DDBJ whole genome shotgun (WGS) entry which is preliminary data.</text>
</comment>
<feature type="compositionally biased region" description="Basic and acidic residues" evidence="1">
    <location>
        <begin position="39"/>
        <end position="72"/>
    </location>
</feature>
<name>A0ABU8MGM8_9PSEU</name>
<gene>
    <name evidence="2" type="ORF">WCD58_30725</name>
</gene>
<feature type="compositionally biased region" description="Basic and acidic residues" evidence="1">
    <location>
        <begin position="79"/>
        <end position="108"/>
    </location>
</feature>
<evidence type="ECO:0000313" key="3">
    <source>
        <dbReference type="Proteomes" id="UP001369736"/>
    </source>
</evidence>
<evidence type="ECO:0000256" key="1">
    <source>
        <dbReference type="SAM" id="MobiDB-lite"/>
    </source>
</evidence>
<dbReference type="Proteomes" id="UP001369736">
    <property type="component" value="Unassembled WGS sequence"/>
</dbReference>
<accession>A0ABU8MGM8</accession>
<feature type="region of interest" description="Disordered" evidence="1">
    <location>
        <begin position="1"/>
        <end position="108"/>
    </location>
</feature>
<protein>
    <submittedName>
        <fullName evidence="2">Uncharacterized protein</fullName>
    </submittedName>
</protein>
<sequence>MAGAPHRERGEPALRGGRDAQAPVEGEEDVGGPGGPGRPGDEVRLVRGDDRPGCRDDRGEHLEVVVGRRDEGQLAVRHPQPELRAPLDVHAGDHPAGRSTEGHRRSER</sequence>
<keyword evidence="3" id="KW-1185">Reference proteome</keyword>